<dbReference type="Gene3D" id="3.40.50.150">
    <property type="entry name" value="Vaccinia Virus protein VP39"/>
    <property type="match status" value="1"/>
</dbReference>
<sequence length="524" mass="59684">MSDTPFEIKDDEINVEEIMEKIRENIRRRKEAGVYPPDPDSLAPPQTPAGANPEIARDLAYLSGNWNIQNNSYFISSHRPVAGKVLVKGRELVHGEVRRYVDPVIWKQAEFNRATGRVLEEVAREVSGIEPLREQIREDTTRQIQTTIGEVRSRLKERLQEQKHEIRGEISETEEQIRDEVTELAAQVKAEIAEEVREQIRAELTEFVPQLKAEIAREVEERLRAEVTAAVTQAKAEVITAAEERIPGEVTEQVQTAILAMDTDIENRAWLAKVLEGRALEGASGAVVHLNSPSSNTGVNYFAFEDHFRGSREEIKERQRVFVHYFEGCSNVLDIGCGRGEFLELMHDEGIGARGVDLDETMVEFCRSRGLEVELNDAVSYLEHLDDESLDGIFIDQVVEHLEPAYLVRLLELCHRKMKFGYYLVAETVNPLSFVSFANFYIDMTHVRPVHPETLKFLFGAAGFREIEVDFLSPVSEGARLQKLPVDKEMTDLDRQQTEIYNRNIEMQNEILFGAQDYAITGKK</sequence>
<accession>A0ABT8LYR6</accession>
<evidence type="ECO:0000313" key="3">
    <source>
        <dbReference type="EMBL" id="MDN7011924.1"/>
    </source>
</evidence>
<dbReference type="Proteomes" id="UP001168423">
    <property type="component" value="Unassembled WGS sequence"/>
</dbReference>
<protein>
    <submittedName>
        <fullName evidence="3">Methyltransferase domain-containing protein</fullName>
    </submittedName>
</protein>
<dbReference type="EMBL" id="VCYI01000002">
    <property type="protein sequence ID" value="MDN7011924.1"/>
    <property type="molecule type" value="Genomic_DNA"/>
</dbReference>
<reference evidence="3" key="1">
    <citation type="submission" date="2019-05" db="EMBL/GenBank/DDBJ databases">
        <title>Isolation and characterization of methanogens from the cold seep sediment at Four-Way Closure Ridge.</title>
        <authorList>
            <person name="You Y.-T."/>
            <person name="Chen S.-C."/>
            <person name="Zhang W.-L."/>
            <person name="Lai M.-C."/>
        </authorList>
    </citation>
    <scope>NUCLEOTIDE SEQUENCE</scope>
    <source>
        <strain evidence="3">FWC-SCC3</strain>
    </source>
</reference>
<proteinExistence type="predicted"/>
<dbReference type="Pfam" id="PF07021">
    <property type="entry name" value="MetW"/>
    <property type="match status" value="1"/>
</dbReference>
<evidence type="ECO:0000256" key="1">
    <source>
        <dbReference type="SAM" id="Coils"/>
    </source>
</evidence>
<dbReference type="SUPFAM" id="SSF53335">
    <property type="entry name" value="S-adenosyl-L-methionine-dependent methyltransferases"/>
    <property type="match status" value="1"/>
</dbReference>
<dbReference type="RefSeq" id="WP_301676513.1">
    <property type="nucleotide sequence ID" value="NZ_VCYI01000002.1"/>
</dbReference>
<gene>
    <name evidence="3" type="ORF">FGW20_02460</name>
</gene>
<organism evidence="3 4">
    <name type="scientific">Methanoculleus methanifontis</name>
    <dbReference type="NCBI Taxonomy" id="2584086"/>
    <lineage>
        <taxon>Archaea</taxon>
        <taxon>Methanobacteriati</taxon>
        <taxon>Methanobacteriota</taxon>
        <taxon>Stenosarchaea group</taxon>
        <taxon>Methanomicrobia</taxon>
        <taxon>Methanomicrobiales</taxon>
        <taxon>Methanomicrobiaceae</taxon>
        <taxon>Methanoculleus</taxon>
    </lineage>
</organism>
<dbReference type="GO" id="GO:0032259">
    <property type="term" value="P:methylation"/>
    <property type="evidence" value="ECO:0007669"/>
    <property type="project" value="UniProtKB-KW"/>
</dbReference>
<keyword evidence="1" id="KW-0175">Coiled coil</keyword>
<keyword evidence="3" id="KW-0808">Transferase</keyword>
<dbReference type="CDD" id="cd02440">
    <property type="entry name" value="AdoMet_MTases"/>
    <property type="match status" value="1"/>
</dbReference>
<feature type="region of interest" description="Disordered" evidence="2">
    <location>
        <begin position="29"/>
        <end position="52"/>
    </location>
</feature>
<feature type="coiled-coil region" evidence="1">
    <location>
        <begin position="152"/>
        <end position="198"/>
    </location>
</feature>
<keyword evidence="3" id="KW-0489">Methyltransferase</keyword>
<evidence type="ECO:0000313" key="4">
    <source>
        <dbReference type="Proteomes" id="UP001168423"/>
    </source>
</evidence>
<evidence type="ECO:0000256" key="2">
    <source>
        <dbReference type="SAM" id="MobiDB-lite"/>
    </source>
</evidence>
<dbReference type="InterPro" id="IPR010743">
    <property type="entry name" value="Methionine_synth_MetW"/>
</dbReference>
<comment type="caution">
    <text evidence="3">The sequence shown here is derived from an EMBL/GenBank/DDBJ whole genome shotgun (WGS) entry which is preliminary data.</text>
</comment>
<dbReference type="GO" id="GO:0008168">
    <property type="term" value="F:methyltransferase activity"/>
    <property type="evidence" value="ECO:0007669"/>
    <property type="project" value="UniProtKB-KW"/>
</dbReference>
<dbReference type="PANTHER" id="PTHR43861">
    <property type="entry name" value="TRANS-ACONITATE 2-METHYLTRANSFERASE-RELATED"/>
    <property type="match status" value="1"/>
</dbReference>
<dbReference type="InterPro" id="IPR029063">
    <property type="entry name" value="SAM-dependent_MTases_sf"/>
</dbReference>
<keyword evidence="4" id="KW-1185">Reference proteome</keyword>
<name>A0ABT8LYR6_9EURY</name>